<name>A0AAN6MZ40_9PEZI</name>
<dbReference type="EMBL" id="MU853907">
    <property type="protein sequence ID" value="KAK3935790.1"/>
    <property type="molecule type" value="Genomic_DNA"/>
</dbReference>
<comment type="caution">
    <text evidence="1">The sequence shown here is derived from an EMBL/GenBank/DDBJ whole genome shotgun (WGS) entry which is preliminary data.</text>
</comment>
<organism evidence="1 2">
    <name type="scientific">Diplogelasinospora grovesii</name>
    <dbReference type="NCBI Taxonomy" id="303347"/>
    <lineage>
        <taxon>Eukaryota</taxon>
        <taxon>Fungi</taxon>
        <taxon>Dikarya</taxon>
        <taxon>Ascomycota</taxon>
        <taxon>Pezizomycotina</taxon>
        <taxon>Sordariomycetes</taxon>
        <taxon>Sordariomycetidae</taxon>
        <taxon>Sordariales</taxon>
        <taxon>Diplogelasinosporaceae</taxon>
        <taxon>Diplogelasinospora</taxon>
    </lineage>
</organism>
<evidence type="ECO:0000313" key="2">
    <source>
        <dbReference type="Proteomes" id="UP001303473"/>
    </source>
</evidence>
<gene>
    <name evidence="1" type="ORF">QBC46DRAFT_453219</name>
</gene>
<dbReference type="AlphaFoldDB" id="A0AAN6MZ40"/>
<proteinExistence type="predicted"/>
<accession>A0AAN6MZ40</accession>
<evidence type="ECO:0000313" key="1">
    <source>
        <dbReference type="EMBL" id="KAK3935790.1"/>
    </source>
</evidence>
<dbReference type="Proteomes" id="UP001303473">
    <property type="component" value="Unassembled WGS sequence"/>
</dbReference>
<keyword evidence="2" id="KW-1185">Reference proteome</keyword>
<protein>
    <submittedName>
        <fullName evidence="1">Uncharacterized protein</fullName>
    </submittedName>
</protein>
<reference evidence="2" key="1">
    <citation type="journal article" date="2023" name="Mol. Phylogenet. Evol.">
        <title>Genome-scale phylogeny and comparative genomics of the fungal order Sordariales.</title>
        <authorList>
            <person name="Hensen N."/>
            <person name="Bonometti L."/>
            <person name="Westerberg I."/>
            <person name="Brannstrom I.O."/>
            <person name="Guillou S."/>
            <person name="Cros-Aarteil S."/>
            <person name="Calhoun S."/>
            <person name="Haridas S."/>
            <person name="Kuo A."/>
            <person name="Mondo S."/>
            <person name="Pangilinan J."/>
            <person name="Riley R."/>
            <person name="LaButti K."/>
            <person name="Andreopoulos B."/>
            <person name="Lipzen A."/>
            <person name="Chen C."/>
            <person name="Yan M."/>
            <person name="Daum C."/>
            <person name="Ng V."/>
            <person name="Clum A."/>
            <person name="Steindorff A."/>
            <person name="Ohm R.A."/>
            <person name="Martin F."/>
            <person name="Silar P."/>
            <person name="Natvig D.O."/>
            <person name="Lalanne C."/>
            <person name="Gautier V."/>
            <person name="Ament-Velasquez S.L."/>
            <person name="Kruys A."/>
            <person name="Hutchinson M.I."/>
            <person name="Powell A.J."/>
            <person name="Barry K."/>
            <person name="Miller A.N."/>
            <person name="Grigoriev I.V."/>
            <person name="Debuchy R."/>
            <person name="Gladieux P."/>
            <person name="Hiltunen Thoren M."/>
            <person name="Johannesson H."/>
        </authorList>
    </citation>
    <scope>NUCLEOTIDE SEQUENCE [LARGE SCALE GENOMIC DNA]</scope>
    <source>
        <strain evidence="2">CBS 340.73</strain>
    </source>
</reference>
<sequence>MTRMRFERMAKMAPESIDSVLNLAAVDGFDSSENSDYDAQVEWGYQELTLSISRKKKEKAADWDIPAGIDLPDELKSQRLLIDNAPKKFNNWGGIKDWGTEALVKSRIYGPVFAERYEGKWDGVDVDIEIWPIKSAEGSEAEWENTVEISFKTDDANEAKGKQGRLSEVLKEGGWWLEGDSLKTGLIMERY</sequence>